<dbReference type="AlphaFoldDB" id="A0A9N8ZKJ1"/>
<keyword evidence="2" id="KW-1185">Reference proteome</keyword>
<gene>
    <name evidence="1" type="ORF">RFULGI_LOCUS2341</name>
</gene>
<accession>A0A9N8ZKJ1</accession>
<organism evidence="1 2">
    <name type="scientific">Racocetra fulgida</name>
    <dbReference type="NCBI Taxonomy" id="60492"/>
    <lineage>
        <taxon>Eukaryota</taxon>
        <taxon>Fungi</taxon>
        <taxon>Fungi incertae sedis</taxon>
        <taxon>Mucoromycota</taxon>
        <taxon>Glomeromycotina</taxon>
        <taxon>Glomeromycetes</taxon>
        <taxon>Diversisporales</taxon>
        <taxon>Gigasporaceae</taxon>
        <taxon>Racocetra</taxon>
    </lineage>
</organism>
<evidence type="ECO:0000313" key="2">
    <source>
        <dbReference type="Proteomes" id="UP000789396"/>
    </source>
</evidence>
<reference evidence="1" key="1">
    <citation type="submission" date="2021-06" db="EMBL/GenBank/DDBJ databases">
        <authorList>
            <person name="Kallberg Y."/>
            <person name="Tangrot J."/>
            <person name="Rosling A."/>
        </authorList>
    </citation>
    <scope>NUCLEOTIDE SEQUENCE</scope>
    <source>
        <strain evidence="1">IN212</strain>
    </source>
</reference>
<sequence>LYGLYNFEGFGDYEFVDVSMVQKCVDLNYLYVGFDLKNIFVSYTVNLLTIVVYFD</sequence>
<protein>
    <submittedName>
        <fullName evidence="1">14100_t:CDS:1</fullName>
    </submittedName>
</protein>
<proteinExistence type="predicted"/>
<comment type="caution">
    <text evidence="1">The sequence shown here is derived from an EMBL/GenBank/DDBJ whole genome shotgun (WGS) entry which is preliminary data.</text>
</comment>
<evidence type="ECO:0000313" key="1">
    <source>
        <dbReference type="EMBL" id="CAG8498912.1"/>
    </source>
</evidence>
<dbReference type="Proteomes" id="UP000789396">
    <property type="component" value="Unassembled WGS sequence"/>
</dbReference>
<name>A0A9N8ZKJ1_9GLOM</name>
<feature type="non-terminal residue" evidence="1">
    <location>
        <position position="55"/>
    </location>
</feature>
<dbReference type="EMBL" id="CAJVPZ010001744">
    <property type="protein sequence ID" value="CAG8498912.1"/>
    <property type="molecule type" value="Genomic_DNA"/>
</dbReference>